<keyword evidence="1" id="KW-1133">Transmembrane helix</keyword>
<evidence type="ECO:0000313" key="2">
    <source>
        <dbReference type="EMBL" id="WDR05345.1"/>
    </source>
</evidence>
<feature type="transmembrane region" description="Helical" evidence="1">
    <location>
        <begin position="106"/>
        <end position="136"/>
    </location>
</feature>
<dbReference type="EMBL" id="CP118247">
    <property type="protein sequence ID" value="WDR05345.1"/>
    <property type="molecule type" value="Genomic_DNA"/>
</dbReference>
<protein>
    <submittedName>
        <fullName evidence="2">Uncharacterized protein</fullName>
    </submittedName>
</protein>
<organism evidence="2 3">
    <name type="scientific">Devosia rhodophyticola</name>
    <dbReference type="NCBI Taxonomy" id="3026423"/>
    <lineage>
        <taxon>Bacteria</taxon>
        <taxon>Pseudomonadati</taxon>
        <taxon>Pseudomonadota</taxon>
        <taxon>Alphaproteobacteria</taxon>
        <taxon>Hyphomicrobiales</taxon>
        <taxon>Devosiaceae</taxon>
        <taxon>Devosia</taxon>
    </lineage>
</organism>
<keyword evidence="1" id="KW-0812">Transmembrane</keyword>
<keyword evidence="3" id="KW-1185">Reference proteome</keyword>
<feature type="transmembrane region" description="Helical" evidence="1">
    <location>
        <begin position="82"/>
        <end position="99"/>
    </location>
</feature>
<evidence type="ECO:0000256" key="1">
    <source>
        <dbReference type="SAM" id="Phobius"/>
    </source>
</evidence>
<evidence type="ECO:0000313" key="3">
    <source>
        <dbReference type="Proteomes" id="UP001222118"/>
    </source>
</evidence>
<name>A0ABY7YVF6_9HYPH</name>
<proteinExistence type="predicted"/>
<accession>A0ABY7YVF6</accession>
<dbReference type="Proteomes" id="UP001222118">
    <property type="component" value="Chromosome"/>
</dbReference>
<feature type="transmembrane region" description="Helical" evidence="1">
    <location>
        <begin position="57"/>
        <end position="76"/>
    </location>
</feature>
<dbReference type="RefSeq" id="WP_282210864.1">
    <property type="nucleotide sequence ID" value="NZ_CP118247.1"/>
</dbReference>
<sequence length="140" mass="15753">MLNVPGRTFCVKFQDERENHEQKEPFPNVELSNLMLPGKSTIALFREMSPRHKSIRLVELAIFVGFLPAILFGLGIRGLVPGIFFFATNLVICMAGFLTSRLRFFWVTWAIASVIGFLAFGMSTPVGALKVLWAFLTLWA</sequence>
<gene>
    <name evidence="2" type="ORF">PSQ90_13790</name>
</gene>
<keyword evidence="1" id="KW-0472">Membrane</keyword>
<reference evidence="2 3" key="1">
    <citation type="submission" date="2023-02" db="EMBL/GenBank/DDBJ databases">
        <title>Devosia chondri sp. nov., isolated from the phycosphere of marine algae.</title>
        <authorList>
            <person name="Kim J.M."/>
            <person name="Lee J.K."/>
            <person name="Choi B.J."/>
            <person name="Bayburt H."/>
            <person name="Jeon C.O."/>
        </authorList>
    </citation>
    <scope>NUCLEOTIDE SEQUENCE [LARGE SCALE GENOMIC DNA]</scope>
    <source>
        <strain evidence="2 3">G2-5</strain>
    </source>
</reference>